<dbReference type="GO" id="GO:0048278">
    <property type="term" value="P:vesicle docking"/>
    <property type="evidence" value="ECO:0007669"/>
    <property type="project" value="TreeGrafter"/>
</dbReference>
<evidence type="ECO:0000256" key="6">
    <source>
        <dbReference type="ARBA" id="ARBA00022989"/>
    </source>
</evidence>
<evidence type="ECO:0000256" key="4">
    <source>
        <dbReference type="ARBA" id="ARBA00022692"/>
    </source>
</evidence>
<evidence type="ECO:0000256" key="2">
    <source>
        <dbReference type="ARBA" id="ARBA00009063"/>
    </source>
</evidence>
<dbReference type="GO" id="GO:0006906">
    <property type="term" value="P:vesicle fusion"/>
    <property type="evidence" value="ECO:0007669"/>
    <property type="project" value="TreeGrafter"/>
</dbReference>
<dbReference type="AlphaFoldDB" id="A0A4Y7NKP6"/>
<keyword evidence="8" id="KW-0175">Coiled coil</keyword>
<feature type="domain" description="T-SNARE coiled-coil homology" evidence="11">
    <location>
        <begin position="227"/>
        <end position="289"/>
    </location>
</feature>
<dbReference type="CDD" id="cd15845">
    <property type="entry name" value="SNARE_syntaxin16"/>
    <property type="match status" value="1"/>
</dbReference>
<reference evidence="12" key="1">
    <citation type="submission" date="2018-08" db="EMBL/GenBank/DDBJ databases">
        <authorList>
            <person name="Cornetti L."/>
        </authorList>
    </citation>
    <scope>NUCLEOTIDE SEQUENCE</scope>
    <source>
        <strain evidence="12">DE-FRO-2-1</strain>
    </source>
</reference>
<dbReference type="PANTHER" id="PTHR19957">
    <property type="entry name" value="SYNTAXIN"/>
    <property type="match status" value="1"/>
</dbReference>
<organism evidence="12">
    <name type="scientific">Moina brachiata</name>
    <dbReference type="NCBI Taxonomy" id="675436"/>
    <lineage>
        <taxon>Eukaryota</taxon>
        <taxon>Metazoa</taxon>
        <taxon>Ecdysozoa</taxon>
        <taxon>Arthropoda</taxon>
        <taxon>Crustacea</taxon>
        <taxon>Branchiopoda</taxon>
        <taxon>Diplostraca</taxon>
        <taxon>Cladocera</taxon>
        <taxon>Anomopoda</taxon>
        <taxon>Moinidae</taxon>
        <taxon>Moina</taxon>
    </lineage>
</organism>
<gene>
    <name evidence="12" type="primary">EOG090X0AQP</name>
</gene>
<comment type="similarity">
    <text evidence="2">Belongs to the syntaxin family.</text>
</comment>
<dbReference type="GO" id="GO:0005484">
    <property type="term" value="F:SNAP receptor activity"/>
    <property type="evidence" value="ECO:0007669"/>
    <property type="project" value="InterPro"/>
</dbReference>
<keyword evidence="6 10" id="KW-1133">Transmembrane helix</keyword>
<evidence type="ECO:0000256" key="10">
    <source>
        <dbReference type="SAM" id="Phobius"/>
    </source>
</evidence>
<keyword evidence="5" id="KW-0653">Protein transport</keyword>
<dbReference type="InterPro" id="IPR006012">
    <property type="entry name" value="Syntaxin/epimorphin_CS"/>
</dbReference>
<dbReference type="InterPro" id="IPR045242">
    <property type="entry name" value="Syntaxin"/>
</dbReference>
<dbReference type="Pfam" id="PF05739">
    <property type="entry name" value="SNARE"/>
    <property type="match status" value="1"/>
</dbReference>
<comment type="subcellular location">
    <subcellularLocation>
        <location evidence="1">Golgi apparatus membrane</location>
        <topology evidence="1">Single-pass type IV membrane protein</topology>
    </subcellularLocation>
</comment>
<keyword evidence="7" id="KW-0333">Golgi apparatus</keyword>
<dbReference type="PROSITE" id="PS50192">
    <property type="entry name" value="T_SNARE"/>
    <property type="match status" value="1"/>
</dbReference>
<dbReference type="EMBL" id="LR023557">
    <property type="protein sequence ID" value="SVE93176.1"/>
    <property type="molecule type" value="mRNA"/>
</dbReference>
<evidence type="ECO:0000256" key="5">
    <source>
        <dbReference type="ARBA" id="ARBA00022927"/>
    </source>
</evidence>
<dbReference type="PROSITE" id="PS00914">
    <property type="entry name" value="SYNTAXIN"/>
    <property type="match status" value="1"/>
</dbReference>
<evidence type="ECO:0000256" key="9">
    <source>
        <dbReference type="ARBA" id="ARBA00023136"/>
    </source>
</evidence>
<evidence type="ECO:0000256" key="7">
    <source>
        <dbReference type="ARBA" id="ARBA00023034"/>
    </source>
</evidence>
<proteinExistence type="evidence at transcript level"/>
<dbReference type="GO" id="GO:0000149">
    <property type="term" value="F:SNARE binding"/>
    <property type="evidence" value="ECO:0007669"/>
    <property type="project" value="TreeGrafter"/>
</dbReference>
<keyword evidence="9 10" id="KW-0472">Membrane</keyword>
<dbReference type="SMART" id="SM00397">
    <property type="entry name" value="t_SNARE"/>
    <property type="match status" value="1"/>
</dbReference>
<dbReference type="PANTHER" id="PTHR19957:SF83">
    <property type="entry name" value="SYNTAXIN-16"/>
    <property type="match status" value="1"/>
</dbReference>
<protein>
    <submittedName>
        <fullName evidence="12">EOG090X0AQP</fullName>
    </submittedName>
</protein>
<dbReference type="Gene3D" id="1.20.58.70">
    <property type="match status" value="1"/>
</dbReference>
<dbReference type="GO" id="GO:0031201">
    <property type="term" value="C:SNARE complex"/>
    <property type="evidence" value="ECO:0007669"/>
    <property type="project" value="TreeGrafter"/>
</dbReference>
<dbReference type="InterPro" id="IPR010989">
    <property type="entry name" value="SNARE"/>
</dbReference>
<keyword evidence="3" id="KW-0813">Transport</keyword>
<accession>A0A4Y7NKP6</accession>
<dbReference type="GO" id="GO:0006886">
    <property type="term" value="P:intracellular protein transport"/>
    <property type="evidence" value="ECO:0007669"/>
    <property type="project" value="InterPro"/>
</dbReference>
<evidence type="ECO:0000259" key="11">
    <source>
        <dbReference type="PROSITE" id="PS50192"/>
    </source>
</evidence>
<dbReference type="InterPro" id="IPR000727">
    <property type="entry name" value="T_SNARE_dom"/>
</dbReference>
<dbReference type="GO" id="GO:0000139">
    <property type="term" value="C:Golgi membrane"/>
    <property type="evidence" value="ECO:0007669"/>
    <property type="project" value="UniProtKB-SubCell"/>
</dbReference>
<keyword evidence="4 10" id="KW-0812">Transmembrane</keyword>
<dbReference type="SUPFAM" id="SSF47661">
    <property type="entry name" value="t-snare proteins"/>
    <property type="match status" value="1"/>
</dbReference>
<evidence type="ECO:0000256" key="3">
    <source>
        <dbReference type="ARBA" id="ARBA00022448"/>
    </source>
</evidence>
<evidence type="ECO:0000313" key="12">
    <source>
        <dbReference type="EMBL" id="SVE93176.1"/>
    </source>
</evidence>
<evidence type="ECO:0000256" key="8">
    <source>
        <dbReference type="ARBA" id="ARBA00023054"/>
    </source>
</evidence>
<evidence type="ECO:0000256" key="1">
    <source>
        <dbReference type="ARBA" id="ARBA00004409"/>
    </source>
</evidence>
<sequence length="321" mass="36699">MGRKRLYEVFVCTRKMARQFRYTIGEVPISFVDRVYGESKLGGNEIDCRKLATLHMQVTPVDAKGAPPRIPRTWRPSYVEAKYKLPSLLIKLHEGGEVSVRDCTSVFDDSTNGEKQIDDLTQEITKMFNACHNCIKRIQNNSLSPHKGGAEANVAKNVVASLVTTLQNLSNNFRRDQNAYLNKIKSREERSLPDSMRDWNFDDWNAPSSEGPRVTSQQELLMMEENSSHLQQREKEIQHVVRSILELNSIFKEVSHMVAEQGSVLDRIDYNVEQSQVRVHEGVVQLQKAEKYHKRSRKTMCIISVTVTIIVLIIILIAVKS</sequence>
<feature type="transmembrane region" description="Helical" evidence="10">
    <location>
        <begin position="300"/>
        <end position="319"/>
    </location>
</feature>
<name>A0A4Y7NKP6_9CRUS</name>